<dbReference type="InterPro" id="IPR048454">
    <property type="entry name" value="YetF_N"/>
</dbReference>
<dbReference type="PANTHER" id="PTHR34582">
    <property type="entry name" value="UPF0702 TRANSMEMBRANE PROTEIN YCAP"/>
    <property type="match status" value="1"/>
</dbReference>
<keyword evidence="11" id="KW-1185">Reference proteome</keyword>
<proteinExistence type="inferred from homology"/>
<comment type="subcellular location">
    <subcellularLocation>
        <location evidence="1">Cell membrane</location>
        <topology evidence="1">Multi-pass membrane protein</topology>
    </subcellularLocation>
</comment>
<feature type="domain" description="YetF-like N-terminal transmembrane" evidence="9">
    <location>
        <begin position="10"/>
        <end position="76"/>
    </location>
</feature>
<feature type="domain" description="YetF C-terminal" evidence="8">
    <location>
        <begin position="82"/>
        <end position="213"/>
    </location>
</feature>
<evidence type="ECO:0000256" key="5">
    <source>
        <dbReference type="ARBA" id="ARBA00022989"/>
    </source>
</evidence>
<name>A0ABY5SGA8_9BACL</name>
<dbReference type="InterPro" id="IPR007353">
    <property type="entry name" value="DUF421"/>
</dbReference>
<feature type="transmembrane region" description="Helical" evidence="7">
    <location>
        <begin position="38"/>
        <end position="56"/>
    </location>
</feature>
<dbReference type="Pfam" id="PF04239">
    <property type="entry name" value="DUF421"/>
    <property type="match status" value="1"/>
</dbReference>
<evidence type="ECO:0000259" key="8">
    <source>
        <dbReference type="Pfam" id="PF04239"/>
    </source>
</evidence>
<feature type="transmembrane region" description="Helical" evidence="7">
    <location>
        <begin position="62"/>
        <end position="81"/>
    </location>
</feature>
<evidence type="ECO:0000256" key="7">
    <source>
        <dbReference type="SAM" id="Phobius"/>
    </source>
</evidence>
<dbReference type="PANTHER" id="PTHR34582:SF7">
    <property type="entry name" value="UPF0702 TRANSMEMBRANE PROTEIN YDFS"/>
    <property type="match status" value="1"/>
</dbReference>
<evidence type="ECO:0000256" key="1">
    <source>
        <dbReference type="ARBA" id="ARBA00004651"/>
    </source>
</evidence>
<reference evidence="10" key="1">
    <citation type="submission" date="2022-01" db="EMBL/GenBank/DDBJ databases">
        <title>Paenibacillus spongiae sp. nov., isolated from marine sponge.</title>
        <authorList>
            <person name="Li Z."/>
            <person name="Zhang M."/>
        </authorList>
    </citation>
    <scope>NUCLEOTIDE SEQUENCE</scope>
    <source>
        <strain evidence="10">PHS-Z3</strain>
    </source>
</reference>
<comment type="similarity">
    <text evidence="2">Belongs to the UPF0702 family.</text>
</comment>
<dbReference type="Proteomes" id="UP001057877">
    <property type="component" value="Chromosome"/>
</dbReference>
<dbReference type="InterPro" id="IPR023090">
    <property type="entry name" value="UPF0702_alpha/beta_dom_sf"/>
</dbReference>
<keyword evidence="6 7" id="KW-0472">Membrane</keyword>
<evidence type="ECO:0000256" key="2">
    <source>
        <dbReference type="ARBA" id="ARBA00006448"/>
    </source>
</evidence>
<sequence>MAHVWEVVARSAAAFVIMMVIARILGKSTIAQMTYHDFVAAITLGAITANLAFNVKMNLWELLAALVTFSFIAFILMVISLRSRPLRKWISGQPTIVIQDGKILENNMKKLKITLDTLNQELREKNIFDIEEVQYAILELNGKVSVLRKPDYLPVVHKDLNILSKVKQAFPIELIMDGRWIEDNLQQNSIDKQWLLSQIKMKGKSVHEISYAVMTSNNQLFFDYYEDRIGHPVDKE</sequence>
<dbReference type="Gene3D" id="3.30.240.20">
    <property type="entry name" value="bsu07140 like domains"/>
    <property type="match status" value="2"/>
</dbReference>
<protein>
    <submittedName>
        <fullName evidence="10">DUF421 domain-containing protein</fullName>
    </submittedName>
</protein>
<evidence type="ECO:0000256" key="3">
    <source>
        <dbReference type="ARBA" id="ARBA00022475"/>
    </source>
</evidence>
<feature type="transmembrane region" description="Helical" evidence="7">
    <location>
        <begin position="7"/>
        <end position="26"/>
    </location>
</feature>
<evidence type="ECO:0000259" key="9">
    <source>
        <dbReference type="Pfam" id="PF20730"/>
    </source>
</evidence>
<keyword evidence="4 7" id="KW-0812">Transmembrane</keyword>
<organism evidence="10 11">
    <name type="scientific">Paenibacillus spongiae</name>
    <dbReference type="NCBI Taxonomy" id="2909671"/>
    <lineage>
        <taxon>Bacteria</taxon>
        <taxon>Bacillati</taxon>
        <taxon>Bacillota</taxon>
        <taxon>Bacilli</taxon>
        <taxon>Bacillales</taxon>
        <taxon>Paenibacillaceae</taxon>
        <taxon>Paenibacillus</taxon>
    </lineage>
</organism>
<evidence type="ECO:0000256" key="6">
    <source>
        <dbReference type="ARBA" id="ARBA00023136"/>
    </source>
</evidence>
<dbReference type="EMBL" id="CP091430">
    <property type="protein sequence ID" value="UVI33021.1"/>
    <property type="molecule type" value="Genomic_DNA"/>
</dbReference>
<evidence type="ECO:0000256" key="4">
    <source>
        <dbReference type="ARBA" id="ARBA00022692"/>
    </source>
</evidence>
<accession>A0ABY5SGA8</accession>
<gene>
    <name evidence="10" type="ORF">L1F29_14800</name>
</gene>
<keyword evidence="3" id="KW-1003">Cell membrane</keyword>
<dbReference type="Pfam" id="PF20730">
    <property type="entry name" value="YetF_N"/>
    <property type="match status" value="1"/>
</dbReference>
<evidence type="ECO:0000313" key="11">
    <source>
        <dbReference type="Proteomes" id="UP001057877"/>
    </source>
</evidence>
<evidence type="ECO:0000313" key="10">
    <source>
        <dbReference type="EMBL" id="UVI33021.1"/>
    </source>
</evidence>
<keyword evidence="5 7" id="KW-1133">Transmembrane helix</keyword>
<dbReference type="RefSeq" id="WP_258389074.1">
    <property type="nucleotide sequence ID" value="NZ_CP091430.1"/>
</dbReference>